<evidence type="ECO:0000313" key="2">
    <source>
        <dbReference type="EMBL" id="ANY84323.1"/>
    </source>
</evidence>
<keyword evidence="2" id="KW-0614">Plasmid</keyword>
<gene>
    <name evidence="2" type="ORF">BB934_39595</name>
</gene>
<dbReference type="EMBL" id="CP016619">
    <property type="protein sequence ID" value="ANY84323.1"/>
    <property type="molecule type" value="Genomic_DNA"/>
</dbReference>
<accession>A0A1B2EWJ3</accession>
<protein>
    <submittedName>
        <fullName evidence="2">Uncharacterized protein</fullName>
    </submittedName>
</protein>
<dbReference type="KEGG" id="moc:BB934_39595"/>
<geneLocation type="plasmid" evidence="2">
    <name>unnamed2</name>
</geneLocation>
<reference evidence="2" key="1">
    <citation type="submission" date="2016-07" db="EMBL/GenBank/DDBJ databases">
        <title>Microvirga ossetica sp. nov. a new species of rhizobia isolated from root nodules of the legume species Vicia alpestris Steven originated from North Ossetia region in the Caucasus.</title>
        <authorList>
            <person name="Safronova V.I."/>
            <person name="Kuznetsova I.G."/>
            <person name="Sazanova A.L."/>
            <person name="Belimov A."/>
            <person name="Andronov E."/>
            <person name="Osledkin Y.S."/>
            <person name="Onishchuk O.P."/>
            <person name="Kurchak O.N."/>
            <person name="Shaposhnikov A.I."/>
            <person name="Willems A."/>
            <person name="Tikhonovich I.A."/>
        </authorList>
    </citation>
    <scope>NUCLEOTIDE SEQUENCE [LARGE SCALE GENOMIC DNA]</scope>
    <source>
        <strain evidence="2">V5/3M</strain>
        <plasmid evidence="2">unnamed2</plasmid>
    </source>
</reference>
<proteinExistence type="predicted"/>
<dbReference type="AlphaFoldDB" id="A0A1B2EWJ3"/>
<organism evidence="2">
    <name type="scientific">Microvirga ossetica</name>
    <dbReference type="NCBI Taxonomy" id="1882682"/>
    <lineage>
        <taxon>Bacteria</taxon>
        <taxon>Pseudomonadati</taxon>
        <taxon>Pseudomonadota</taxon>
        <taxon>Alphaproteobacteria</taxon>
        <taxon>Hyphomicrobiales</taxon>
        <taxon>Methylobacteriaceae</taxon>
        <taxon>Microvirga</taxon>
    </lineage>
</organism>
<feature type="region of interest" description="Disordered" evidence="1">
    <location>
        <begin position="113"/>
        <end position="178"/>
    </location>
</feature>
<name>A0A1B2EWJ3_9HYPH</name>
<sequence>MRLQEWDSRTFQNASILDRLVSHVTVIDPRHALSGQQFDLVSMHSPRGASFVVIALPDGRRRSIRRSITDLAAASHGEHPGTADETLRVSIRTLLPLAQHLATMITASEPKVIHDGPTLSLEPGARFSDQAAPAPLSAPTDPAVAEPPGRDANADGSASGRACATDAPDAADQGEDRC</sequence>
<evidence type="ECO:0000256" key="1">
    <source>
        <dbReference type="SAM" id="MobiDB-lite"/>
    </source>
</evidence>
<dbReference type="RefSeq" id="WP_162299260.1">
    <property type="nucleotide sequence ID" value="NZ_CP016619.1"/>
</dbReference>